<feature type="transmembrane region" description="Helical" evidence="7">
    <location>
        <begin position="381"/>
        <end position="400"/>
    </location>
</feature>
<evidence type="ECO:0000313" key="10">
    <source>
        <dbReference type="Proteomes" id="UP000279259"/>
    </source>
</evidence>
<dbReference type="PROSITE" id="PS00218">
    <property type="entry name" value="AMINO_ACID_PERMEASE_1"/>
    <property type="match status" value="1"/>
</dbReference>
<dbReference type="PANTHER" id="PTHR43341">
    <property type="entry name" value="AMINO ACID PERMEASE"/>
    <property type="match status" value="1"/>
</dbReference>
<reference evidence="9 10" key="1">
    <citation type="submission" date="2018-11" db="EMBL/GenBank/DDBJ databases">
        <title>Genome sequence of Saitozyma podzolica DSM 27192.</title>
        <authorList>
            <person name="Aliyu H."/>
            <person name="Gorte O."/>
            <person name="Ochsenreither K."/>
        </authorList>
    </citation>
    <scope>NUCLEOTIDE SEQUENCE [LARGE SCALE GENOMIC DNA]</scope>
    <source>
        <strain evidence="9 10">DSM 27192</strain>
    </source>
</reference>
<feature type="transmembrane region" description="Helical" evidence="7">
    <location>
        <begin position="283"/>
        <end position="304"/>
    </location>
</feature>
<dbReference type="InterPro" id="IPR050524">
    <property type="entry name" value="APC_YAT"/>
</dbReference>
<feature type="transmembrane region" description="Helical" evidence="7">
    <location>
        <begin position="80"/>
        <end position="106"/>
    </location>
</feature>
<dbReference type="InterPro" id="IPR004840">
    <property type="entry name" value="Amino_acid_permease_CS"/>
</dbReference>
<sequence>MDQLTPVVPDDNKQAYAVTEVTPEDAGDVQVDVHTHLRDGVQRKMEQRHIQMIALAGTLGTGLFLSSGKTIAHGGPAGSVLSYILTGSIAYCMLTCVGEMAVYAPISGGYIHYIERWLHPAIGFAVGWQVCIQYCLFLPSEIIAANILISFWDQAFPKARQAGYMLILMAFAALINYFGVRWFGESEFVFALIKIALVVGLIIGGIVLDLGGGPNHDRIGFRYWKDPGAFAPYHEDSGFGYFLGFFTNLLQAAGSFAGIESIAFTAAEVKNPRVALSKAIRRLFWRIAIFYVVLVFVVGLLVPYNDPNLLQSTGTAASSPFVIAFNRAGVKVLPSIINAAILTSAFSAGSSLMYSVSRMLYGLALRGFAPRFVAKTTKQGLPVVALSIVACFFGLSFMSLGDGASTVLNWLSNLNALLVLYSPSVGFKLTHVSIGYITWMMIGVTYLRFKKGIEAQGIDRTAWRYYNRFQPWPAYWVIFWSSIVLIFSGWEVFTKGHWSAQDFVIDYITIPIFLVLAGGFWIVKRPRWLKAHELDMFGNIPKDEDVECDEPAPKTWFGKVINFLFT</sequence>
<gene>
    <name evidence="9" type="ORF">EHS25_000186</name>
</gene>
<dbReference type="Pfam" id="PF00324">
    <property type="entry name" value="AA_permease"/>
    <property type="match status" value="1"/>
</dbReference>
<feature type="transmembrane region" description="Helical" evidence="7">
    <location>
        <begin position="420"/>
        <end position="442"/>
    </location>
</feature>
<feature type="transmembrane region" description="Helical" evidence="7">
    <location>
        <begin position="505"/>
        <end position="523"/>
    </location>
</feature>
<dbReference type="STRING" id="1890683.A0A427YVF1"/>
<accession>A0A427YVF1</accession>
<dbReference type="FunFam" id="1.20.1740.10:FF:000001">
    <property type="entry name" value="Amino acid permease"/>
    <property type="match status" value="1"/>
</dbReference>
<comment type="subcellular location">
    <subcellularLocation>
        <location evidence="1">Membrane</location>
        <topology evidence="1">Multi-pass membrane protein</topology>
    </subcellularLocation>
</comment>
<keyword evidence="5 7" id="KW-1133">Transmembrane helix</keyword>
<feature type="transmembrane region" description="Helical" evidence="7">
    <location>
        <begin position="336"/>
        <end position="361"/>
    </location>
</feature>
<evidence type="ECO:0000256" key="7">
    <source>
        <dbReference type="SAM" id="Phobius"/>
    </source>
</evidence>
<protein>
    <recommendedName>
        <fullName evidence="8">Amino acid permease/ SLC12A domain-containing protein</fullName>
    </recommendedName>
</protein>
<dbReference type="EMBL" id="RSCD01000001">
    <property type="protein sequence ID" value="RSH95100.1"/>
    <property type="molecule type" value="Genomic_DNA"/>
</dbReference>
<dbReference type="GO" id="GO:0016020">
    <property type="term" value="C:membrane"/>
    <property type="evidence" value="ECO:0007669"/>
    <property type="project" value="UniProtKB-SubCell"/>
</dbReference>
<dbReference type="PIRSF" id="PIRSF006060">
    <property type="entry name" value="AA_transporter"/>
    <property type="match status" value="1"/>
</dbReference>
<feature type="transmembrane region" description="Helical" evidence="7">
    <location>
        <begin position="164"/>
        <end position="183"/>
    </location>
</feature>
<evidence type="ECO:0000259" key="8">
    <source>
        <dbReference type="Pfam" id="PF00324"/>
    </source>
</evidence>
<comment type="caution">
    <text evidence="9">The sequence shown here is derived from an EMBL/GenBank/DDBJ whole genome shotgun (WGS) entry which is preliminary data.</text>
</comment>
<dbReference type="PANTHER" id="PTHR43341:SF4">
    <property type="entry name" value="ARGININE PERMEASE CAN1-RELATED"/>
    <property type="match status" value="1"/>
</dbReference>
<feature type="transmembrane region" description="Helical" evidence="7">
    <location>
        <begin position="126"/>
        <end position="152"/>
    </location>
</feature>
<feature type="transmembrane region" description="Helical" evidence="7">
    <location>
        <begin position="49"/>
        <end position="68"/>
    </location>
</feature>
<keyword evidence="6 7" id="KW-0472">Membrane</keyword>
<keyword evidence="3 7" id="KW-0812">Transmembrane</keyword>
<evidence type="ECO:0000256" key="1">
    <source>
        <dbReference type="ARBA" id="ARBA00004141"/>
    </source>
</evidence>
<feature type="transmembrane region" description="Helical" evidence="7">
    <location>
        <begin position="189"/>
        <end position="208"/>
    </location>
</feature>
<dbReference type="OrthoDB" id="10062876at2759"/>
<feature type="transmembrane region" description="Helical" evidence="7">
    <location>
        <begin position="474"/>
        <end position="493"/>
    </location>
</feature>
<dbReference type="GO" id="GO:0015171">
    <property type="term" value="F:amino acid transmembrane transporter activity"/>
    <property type="evidence" value="ECO:0007669"/>
    <property type="project" value="TreeGrafter"/>
</dbReference>
<keyword evidence="2" id="KW-0813">Transport</keyword>
<evidence type="ECO:0000256" key="5">
    <source>
        <dbReference type="ARBA" id="ARBA00022989"/>
    </source>
</evidence>
<dbReference type="InterPro" id="IPR004841">
    <property type="entry name" value="AA-permease/SLC12A_dom"/>
</dbReference>
<organism evidence="9 10">
    <name type="scientific">Saitozyma podzolica</name>
    <dbReference type="NCBI Taxonomy" id="1890683"/>
    <lineage>
        <taxon>Eukaryota</taxon>
        <taxon>Fungi</taxon>
        <taxon>Dikarya</taxon>
        <taxon>Basidiomycota</taxon>
        <taxon>Agaricomycotina</taxon>
        <taxon>Tremellomycetes</taxon>
        <taxon>Tremellales</taxon>
        <taxon>Trimorphomycetaceae</taxon>
        <taxon>Saitozyma</taxon>
    </lineage>
</organism>
<dbReference type="Proteomes" id="UP000279259">
    <property type="component" value="Unassembled WGS sequence"/>
</dbReference>
<keyword evidence="10" id="KW-1185">Reference proteome</keyword>
<proteinExistence type="predicted"/>
<evidence type="ECO:0000256" key="2">
    <source>
        <dbReference type="ARBA" id="ARBA00022448"/>
    </source>
</evidence>
<dbReference type="Gene3D" id="1.20.1740.10">
    <property type="entry name" value="Amino acid/polyamine transporter I"/>
    <property type="match status" value="1"/>
</dbReference>
<keyword evidence="4" id="KW-0029">Amino-acid transport</keyword>
<evidence type="ECO:0000256" key="4">
    <source>
        <dbReference type="ARBA" id="ARBA00022970"/>
    </source>
</evidence>
<evidence type="ECO:0000256" key="6">
    <source>
        <dbReference type="ARBA" id="ARBA00023136"/>
    </source>
</evidence>
<name>A0A427YVF1_9TREE</name>
<dbReference type="AlphaFoldDB" id="A0A427YVF1"/>
<evidence type="ECO:0000313" key="9">
    <source>
        <dbReference type="EMBL" id="RSH95100.1"/>
    </source>
</evidence>
<evidence type="ECO:0000256" key="3">
    <source>
        <dbReference type="ARBA" id="ARBA00022692"/>
    </source>
</evidence>
<feature type="domain" description="Amino acid permease/ SLC12A" evidence="8">
    <location>
        <begin position="49"/>
        <end position="526"/>
    </location>
</feature>